<dbReference type="Proteomes" id="UP000181909">
    <property type="component" value="Unassembled WGS sequence"/>
</dbReference>
<reference evidence="1 2" key="1">
    <citation type="submission" date="2016-11" db="EMBL/GenBank/DDBJ databases">
        <authorList>
            <person name="Jaros S."/>
            <person name="Januszkiewicz K."/>
            <person name="Wedrychowicz H."/>
        </authorList>
    </citation>
    <scope>NUCLEOTIDE SEQUENCE [LARGE SCALE GENOMIC DNA]</scope>
    <source>
        <strain evidence="1 2">OK807</strain>
    </source>
</reference>
<evidence type="ECO:0000313" key="1">
    <source>
        <dbReference type="EMBL" id="SFX78982.1"/>
    </source>
</evidence>
<gene>
    <name evidence="1" type="ORF">SAMN02787144_1006163</name>
</gene>
<proteinExistence type="predicted"/>
<organism evidence="1 2">
    <name type="scientific">Streptomyces atratus</name>
    <dbReference type="NCBI Taxonomy" id="1893"/>
    <lineage>
        <taxon>Bacteria</taxon>
        <taxon>Bacillati</taxon>
        <taxon>Actinomycetota</taxon>
        <taxon>Actinomycetes</taxon>
        <taxon>Kitasatosporales</taxon>
        <taxon>Streptomycetaceae</taxon>
        <taxon>Streptomyces</taxon>
    </lineage>
</organism>
<sequence length="70" mass="7268">MLNSSCRPLSTPPQAPADSSRICAVAVTGIVSALRVCASGDAGTARVAGYRCQGYAWQVRSCAGSRPVRR</sequence>
<accession>A0A1K1ZXR0</accession>
<name>A0A1K1ZXR0_STRAR</name>
<dbReference type="EMBL" id="FPJO01000006">
    <property type="protein sequence ID" value="SFX78982.1"/>
    <property type="molecule type" value="Genomic_DNA"/>
</dbReference>
<protein>
    <submittedName>
        <fullName evidence="1">Uncharacterized protein</fullName>
    </submittedName>
</protein>
<evidence type="ECO:0000313" key="2">
    <source>
        <dbReference type="Proteomes" id="UP000181909"/>
    </source>
</evidence>
<dbReference type="AlphaFoldDB" id="A0A1K1ZXR0"/>